<dbReference type="GO" id="GO:0032506">
    <property type="term" value="P:cytokinetic process"/>
    <property type="evidence" value="ECO:0007669"/>
    <property type="project" value="TreeGrafter"/>
</dbReference>
<organism evidence="2 3">
    <name type="scientific">Maribrevibacterium harenarium</name>
    <dbReference type="NCBI Taxonomy" id="2589817"/>
    <lineage>
        <taxon>Bacteria</taxon>
        <taxon>Pseudomonadati</taxon>
        <taxon>Pseudomonadota</taxon>
        <taxon>Gammaproteobacteria</taxon>
        <taxon>Oceanospirillales</taxon>
        <taxon>Oceanospirillaceae</taxon>
        <taxon>Maribrevibacterium</taxon>
    </lineage>
</organism>
<name>A0A501X598_9GAMM</name>
<dbReference type="RefSeq" id="WP_140586659.1">
    <property type="nucleotide sequence ID" value="NZ_VFRR01000001.1"/>
</dbReference>
<gene>
    <name evidence="2" type="ORF">FJM67_00565</name>
</gene>
<dbReference type="GO" id="GO:0030428">
    <property type="term" value="C:cell septum"/>
    <property type="evidence" value="ECO:0007669"/>
    <property type="project" value="TreeGrafter"/>
</dbReference>
<dbReference type="AlphaFoldDB" id="A0A501X598"/>
<evidence type="ECO:0000313" key="3">
    <source>
        <dbReference type="Proteomes" id="UP000315901"/>
    </source>
</evidence>
<dbReference type="InterPro" id="IPR052521">
    <property type="entry name" value="Cell_div_SPOR-domain"/>
</dbReference>
<sequence length="204" mass="21842">MMDGKSRHRLIGAVVLLASSAVVLPLILDGERPVELDELIQIPTEPDFPLVEIAPVKPLSAVAAGEGEAENEPVSSVAEIELVPDPKLASPVSSGQLSRQQADAASVKAEVKKPSAKAASAQPTVPIGDRWTVQIATFKNRENATRLVSKLSEADYNAYAVTTNSLYKVYVGPELKRSAAEQILVDIQKEFSLKGFVVKYAPNP</sequence>
<protein>
    <submittedName>
        <fullName evidence="2">SPOR domain-containing protein</fullName>
    </submittedName>
</protein>
<dbReference type="SUPFAM" id="SSF110997">
    <property type="entry name" value="Sporulation related repeat"/>
    <property type="match status" value="1"/>
</dbReference>
<dbReference type="PANTHER" id="PTHR38687">
    <property type="entry name" value="CELL DIVISION PROTEIN DEDD-RELATED"/>
    <property type="match status" value="1"/>
</dbReference>
<dbReference type="PANTHER" id="PTHR38687:SF1">
    <property type="entry name" value="CELL DIVISION PROTEIN DEDD"/>
    <property type="match status" value="1"/>
</dbReference>
<dbReference type="GO" id="GO:0032153">
    <property type="term" value="C:cell division site"/>
    <property type="evidence" value="ECO:0007669"/>
    <property type="project" value="TreeGrafter"/>
</dbReference>
<accession>A0A501X598</accession>
<evidence type="ECO:0000313" key="2">
    <source>
        <dbReference type="EMBL" id="TPE55577.1"/>
    </source>
</evidence>
<comment type="caution">
    <text evidence="2">The sequence shown here is derived from an EMBL/GenBank/DDBJ whole genome shotgun (WGS) entry which is preliminary data.</text>
</comment>
<dbReference type="GO" id="GO:0042834">
    <property type="term" value="F:peptidoglycan binding"/>
    <property type="evidence" value="ECO:0007669"/>
    <property type="project" value="InterPro"/>
</dbReference>
<reference evidence="2 3" key="1">
    <citation type="submission" date="2019-06" db="EMBL/GenBank/DDBJ databases">
        <title>A novel bacterium of genus Marinomonas, isolated from coastal sand.</title>
        <authorList>
            <person name="Huang H."/>
            <person name="Mo K."/>
            <person name="Hu Y."/>
        </authorList>
    </citation>
    <scope>NUCLEOTIDE SEQUENCE [LARGE SCALE GENOMIC DNA]</scope>
    <source>
        <strain evidence="2 3">HB171799</strain>
    </source>
</reference>
<evidence type="ECO:0000259" key="1">
    <source>
        <dbReference type="PROSITE" id="PS51724"/>
    </source>
</evidence>
<dbReference type="InterPro" id="IPR007730">
    <property type="entry name" value="SPOR-like_dom"/>
</dbReference>
<dbReference type="PROSITE" id="PS51724">
    <property type="entry name" value="SPOR"/>
    <property type="match status" value="1"/>
</dbReference>
<dbReference type="Gene3D" id="3.30.70.1070">
    <property type="entry name" value="Sporulation related repeat"/>
    <property type="match status" value="1"/>
</dbReference>
<proteinExistence type="predicted"/>
<dbReference type="EMBL" id="VFRR01000001">
    <property type="protein sequence ID" value="TPE55577.1"/>
    <property type="molecule type" value="Genomic_DNA"/>
</dbReference>
<keyword evidence="3" id="KW-1185">Reference proteome</keyword>
<dbReference type="Pfam" id="PF05036">
    <property type="entry name" value="SPOR"/>
    <property type="match status" value="1"/>
</dbReference>
<dbReference type="OrthoDB" id="7069135at2"/>
<dbReference type="InterPro" id="IPR036680">
    <property type="entry name" value="SPOR-like_sf"/>
</dbReference>
<dbReference type="Proteomes" id="UP000315901">
    <property type="component" value="Unassembled WGS sequence"/>
</dbReference>
<feature type="domain" description="SPOR" evidence="1">
    <location>
        <begin position="125"/>
        <end position="200"/>
    </location>
</feature>